<reference evidence="2 3" key="1">
    <citation type="journal article" date="2015" name="BMC Genomics">
        <title>Gene expression during zombie ant biting behavior reflects the complexity underlying fungal parasitic behavioral manipulation.</title>
        <authorList>
            <person name="de Bekker C."/>
            <person name="Ohm R.A."/>
            <person name="Loreto R.G."/>
            <person name="Sebastian A."/>
            <person name="Albert I."/>
            <person name="Merrow M."/>
            <person name="Brachmann A."/>
            <person name="Hughes D.P."/>
        </authorList>
    </citation>
    <scope>NUCLEOTIDE SEQUENCE [LARGE SCALE GENOMIC DNA]</scope>
    <source>
        <strain evidence="2 3">SC16a</strain>
    </source>
</reference>
<accession>A0A2A9P1B5</accession>
<dbReference type="EMBL" id="LAZP02001007">
    <property type="protein sequence ID" value="PFH55308.1"/>
    <property type="molecule type" value="Genomic_DNA"/>
</dbReference>
<proteinExistence type="predicted"/>
<dbReference type="AlphaFoldDB" id="A0A2A9P1B5"/>
<dbReference type="Proteomes" id="UP000037136">
    <property type="component" value="Unassembled WGS sequence"/>
</dbReference>
<protein>
    <submittedName>
        <fullName evidence="2">Uncharacterized protein</fullName>
    </submittedName>
</protein>
<keyword evidence="3" id="KW-1185">Reference proteome</keyword>
<feature type="region of interest" description="Disordered" evidence="1">
    <location>
        <begin position="42"/>
        <end position="64"/>
    </location>
</feature>
<reference evidence="2 3" key="2">
    <citation type="journal article" date="2017" name="Sci. Rep.">
        <title>Ant-infecting Ophiocordyceps genomes reveal a high diversity of potential behavioral manipulation genes and a possible major role for enterotoxins.</title>
        <authorList>
            <person name="de Bekker C."/>
            <person name="Ohm R.A."/>
            <person name="Evans H.C."/>
            <person name="Brachmann A."/>
            <person name="Hughes D.P."/>
        </authorList>
    </citation>
    <scope>NUCLEOTIDE SEQUENCE [LARGE SCALE GENOMIC DNA]</scope>
    <source>
        <strain evidence="2 3">SC16a</strain>
    </source>
</reference>
<evidence type="ECO:0000313" key="3">
    <source>
        <dbReference type="Proteomes" id="UP000037136"/>
    </source>
</evidence>
<comment type="caution">
    <text evidence="2">The sequence shown here is derived from an EMBL/GenBank/DDBJ whole genome shotgun (WGS) entry which is preliminary data.</text>
</comment>
<evidence type="ECO:0000256" key="1">
    <source>
        <dbReference type="SAM" id="MobiDB-lite"/>
    </source>
</evidence>
<gene>
    <name evidence="2" type="ORF">XA68_10132</name>
</gene>
<sequence>MDAQQNLALPYIDTRHARHAPALFTGLSSLCLQATTPTLGTHLTGPRTHTPFRSPRLLRNPCSSNPPCQGPTTYNIPFPRTTRCSSLLDPLPAAWSWLTSHVARGRRQEPYGLRLAAHALLLLLLLLNWSMHPPNLLTVVTAAAIHTPFLSPPTPPLATRLVLRSYTLPHHRVMDVSTAARPLSDGAELTTSYALYITVHVPGSLL</sequence>
<organism evidence="2 3">
    <name type="scientific">Ophiocordyceps unilateralis</name>
    <name type="common">Zombie-ant fungus</name>
    <name type="synonym">Torrubia unilateralis</name>
    <dbReference type="NCBI Taxonomy" id="268505"/>
    <lineage>
        <taxon>Eukaryota</taxon>
        <taxon>Fungi</taxon>
        <taxon>Dikarya</taxon>
        <taxon>Ascomycota</taxon>
        <taxon>Pezizomycotina</taxon>
        <taxon>Sordariomycetes</taxon>
        <taxon>Hypocreomycetidae</taxon>
        <taxon>Hypocreales</taxon>
        <taxon>Ophiocordycipitaceae</taxon>
        <taxon>Ophiocordyceps</taxon>
    </lineage>
</organism>
<evidence type="ECO:0000313" key="2">
    <source>
        <dbReference type="EMBL" id="PFH55308.1"/>
    </source>
</evidence>
<name>A0A2A9P1B5_OPHUN</name>